<keyword evidence="2" id="KW-1185">Reference proteome</keyword>
<dbReference type="EMBL" id="CP075864">
    <property type="protein sequence ID" value="QYS95165.1"/>
    <property type="molecule type" value="Genomic_DNA"/>
</dbReference>
<gene>
    <name evidence="1" type="ORF">H0G86_002475</name>
</gene>
<evidence type="ECO:0000313" key="1">
    <source>
        <dbReference type="EMBL" id="QYS95165.1"/>
    </source>
</evidence>
<proteinExistence type="predicted"/>
<organism evidence="1 2">
    <name type="scientific">Trichoderma simmonsii</name>
    <dbReference type="NCBI Taxonomy" id="1491479"/>
    <lineage>
        <taxon>Eukaryota</taxon>
        <taxon>Fungi</taxon>
        <taxon>Dikarya</taxon>
        <taxon>Ascomycota</taxon>
        <taxon>Pezizomycotina</taxon>
        <taxon>Sordariomycetes</taxon>
        <taxon>Hypocreomycetidae</taxon>
        <taxon>Hypocreales</taxon>
        <taxon>Hypocreaceae</taxon>
        <taxon>Trichoderma</taxon>
    </lineage>
</organism>
<dbReference type="AlphaFoldDB" id="A0A8G0L8U6"/>
<protein>
    <submittedName>
        <fullName evidence="1">Uncharacterized protein</fullName>
    </submittedName>
</protein>
<name>A0A8G0L8U6_9HYPO</name>
<reference evidence="1 2" key="1">
    <citation type="journal article" date="2021" name="BMC Genomics">
        <title>Telomere-to-telomere genome assembly of asparaginase-producing Trichoderma simmonsii.</title>
        <authorList>
            <person name="Chung D."/>
            <person name="Kwon Y.M."/>
            <person name="Yang Y."/>
        </authorList>
    </citation>
    <scope>NUCLEOTIDE SEQUENCE [LARGE SCALE GENOMIC DNA]</scope>
    <source>
        <strain evidence="1 2">GH-Sj1</strain>
    </source>
</reference>
<evidence type="ECO:0000313" key="2">
    <source>
        <dbReference type="Proteomes" id="UP000826661"/>
    </source>
</evidence>
<dbReference type="Proteomes" id="UP000826661">
    <property type="component" value="Chromosome I"/>
</dbReference>
<accession>A0A8G0L8U6</accession>
<sequence length="282" mass="31450">MDVEIELHPVGPDGNEFRTKPGKEFSSVVAQSNRSDALLMRANIANITHGELTPDGEPATLLIFEFRFISMQSSRRFTSCIISVIFTDANGDPELQPEVYRIAPEGVFALNKTSLKKSVTLSVDGRVGGQASPFSANAGYKWEMTERKQKDYWTRLSGTKKLLRGSHHDDAAMWSMEENKNTKDGIPTFLRTAILLRRDTDEPFSLTVEVTSEVDFMSELVSRSLFGRKKVDEVRPTEISAGDDPHDLRIESLDPSVVDLTNMGRLNLSDHANVIIATMIET</sequence>